<name>A0A812JXY7_SYMPI</name>
<dbReference type="OrthoDB" id="10353291at2759"/>
<feature type="non-terminal residue" evidence="2">
    <location>
        <position position="1"/>
    </location>
</feature>
<organism evidence="2 3">
    <name type="scientific">Symbiodinium pilosum</name>
    <name type="common">Dinoflagellate</name>
    <dbReference type="NCBI Taxonomy" id="2952"/>
    <lineage>
        <taxon>Eukaryota</taxon>
        <taxon>Sar</taxon>
        <taxon>Alveolata</taxon>
        <taxon>Dinophyceae</taxon>
        <taxon>Suessiales</taxon>
        <taxon>Symbiodiniaceae</taxon>
        <taxon>Symbiodinium</taxon>
    </lineage>
</organism>
<accession>A0A812JXY7</accession>
<dbReference type="AlphaFoldDB" id="A0A812JXY7"/>
<dbReference type="EMBL" id="CAJNIZ010002895">
    <property type="protein sequence ID" value="CAE7216109.1"/>
    <property type="molecule type" value="Genomic_DNA"/>
</dbReference>
<sequence length="98" mass="10713">APEPLLGRVDRPRFGDVAERPPIFSQDALKSGAKGKQKSGEGAGKQGVLGASNLSDYVGQVRDAYETMTPGFVKGSWGFRTESTLGRFWVQRCSWELH</sequence>
<dbReference type="Proteomes" id="UP000649617">
    <property type="component" value="Unassembled WGS sequence"/>
</dbReference>
<keyword evidence="3" id="KW-1185">Reference proteome</keyword>
<comment type="caution">
    <text evidence="2">The sequence shown here is derived from an EMBL/GenBank/DDBJ whole genome shotgun (WGS) entry which is preliminary data.</text>
</comment>
<evidence type="ECO:0000256" key="1">
    <source>
        <dbReference type="SAM" id="MobiDB-lite"/>
    </source>
</evidence>
<protein>
    <submittedName>
        <fullName evidence="2">Uncharacterized protein</fullName>
    </submittedName>
</protein>
<reference evidence="2" key="1">
    <citation type="submission" date="2021-02" db="EMBL/GenBank/DDBJ databases">
        <authorList>
            <person name="Dougan E. K."/>
            <person name="Rhodes N."/>
            <person name="Thang M."/>
            <person name="Chan C."/>
        </authorList>
    </citation>
    <scope>NUCLEOTIDE SEQUENCE</scope>
</reference>
<evidence type="ECO:0000313" key="3">
    <source>
        <dbReference type="Proteomes" id="UP000649617"/>
    </source>
</evidence>
<proteinExistence type="predicted"/>
<gene>
    <name evidence="2" type="ORF">SPIL2461_LOCUS2611</name>
</gene>
<feature type="compositionally biased region" description="Basic and acidic residues" evidence="1">
    <location>
        <begin position="8"/>
        <end position="19"/>
    </location>
</feature>
<feature type="region of interest" description="Disordered" evidence="1">
    <location>
        <begin position="1"/>
        <end position="50"/>
    </location>
</feature>
<evidence type="ECO:0000313" key="2">
    <source>
        <dbReference type="EMBL" id="CAE7216109.1"/>
    </source>
</evidence>